<dbReference type="InterPro" id="IPR019438">
    <property type="entry name" value="Q_salvage"/>
</dbReference>
<name>A0A836AIS7_SHEEP</name>
<keyword evidence="6 12" id="KW-0175">Coiled coil</keyword>
<evidence type="ECO:0000256" key="5">
    <source>
        <dbReference type="ARBA" id="ARBA00022840"/>
    </source>
</evidence>
<dbReference type="PANTHER" id="PTHR47969">
    <property type="entry name" value="CHROMOSOME-ASSOCIATED KINESIN KIF4A-RELATED"/>
    <property type="match status" value="1"/>
</dbReference>
<feature type="region of interest" description="Disordered" evidence="13">
    <location>
        <begin position="1391"/>
        <end position="1469"/>
    </location>
</feature>
<keyword evidence="10" id="KW-0966">Cell projection</keyword>
<dbReference type="InterPro" id="IPR027417">
    <property type="entry name" value="P-loop_NTPase"/>
</dbReference>
<comment type="similarity">
    <text evidence="11">Belongs to the TRAFAC class myosin-kinesin ATPase superfamily. Kinesin family.</text>
</comment>
<evidence type="ECO:0000313" key="16">
    <source>
        <dbReference type="Proteomes" id="UP000664991"/>
    </source>
</evidence>
<evidence type="ECO:0000256" key="4">
    <source>
        <dbReference type="ARBA" id="ARBA00022741"/>
    </source>
</evidence>
<evidence type="ECO:0000256" key="8">
    <source>
        <dbReference type="ARBA" id="ARBA00023175"/>
    </source>
</evidence>
<feature type="region of interest" description="Disordered" evidence="13">
    <location>
        <begin position="1644"/>
        <end position="1663"/>
    </location>
</feature>
<dbReference type="InterPro" id="IPR019821">
    <property type="entry name" value="Kinesin_motor_CS"/>
</dbReference>
<keyword evidence="5 11" id="KW-0067">ATP-binding</keyword>
<dbReference type="GO" id="GO:0007052">
    <property type="term" value="P:mitotic spindle organization"/>
    <property type="evidence" value="ECO:0007669"/>
    <property type="project" value="TreeGrafter"/>
</dbReference>
<dbReference type="Proteomes" id="UP000664991">
    <property type="component" value="Unassembled WGS sequence"/>
</dbReference>
<evidence type="ECO:0000256" key="9">
    <source>
        <dbReference type="ARBA" id="ARBA00023212"/>
    </source>
</evidence>
<gene>
    <name evidence="15" type="ORF">JEQ12_008875</name>
</gene>
<feature type="coiled-coil region" evidence="12">
    <location>
        <begin position="1805"/>
        <end position="1903"/>
    </location>
</feature>
<keyword evidence="9" id="KW-0206">Cytoskeleton</keyword>
<dbReference type="Gene3D" id="3.40.850.10">
    <property type="entry name" value="Kinesin motor domain"/>
    <property type="match status" value="1"/>
</dbReference>
<evidence type="ECO:0000313" key="15">
    <source>
        <dbReference type="EMBL" id="KAG5213089.1"/>
    </source>
</evidence>
<dbReference type="EMBL" id="JAEMGP010000002">
    <property type="protein sequence ID" value="KAG5213089.1"/>
    <property type="molecule type" value="Genomic_DNA"/>
</dbReference>
<accession>A0A836AIS7</accession>
<feature type="domain" description="Kinesin motor" evidence="14">
    <location>
        <begin position="166"/>
        <end position="500"/>
    </location>
</feature>
<dbReference type="GO" id="GO:0005794">
    <property type="term" value="C:Golgi apparatus"/>
    <property type="evidence" value="ECO:0007669"/>
    <property type="project" value="InterPro"/>
</dbReference>
<dbReference type="PRINTS" id="PR02083">
    <property type="entry name" value="GKINASEAP1"/>
</dbReference>
<dbReference type="CDD" id="cd01372">
    <property type="entry name" value="KISc_KIF4"/>
    <property type="match status" value="1"/>
</dbReference>
<dbReference type="Pfam" id="PF25764">
    <property type="entry name" value="KIF21A_4th"/>
    <property type="match status" value="1"/>
</dbReference>
<keyword evidence="7" id="KW-0969">Cilium</keyword>
<feature type="compositionally biased region" description="Polar residues" evidence="13">
    <location>
        <begin position="1433"/>
        <end position="1445"/>
    </location>
</feature>
<dbReference type="FunFam" id="3.40.850.10:FF:000025">
    <property type="entry name" value="kinesin-like protein KIF27 isoform X1"/>
    <property type="match status" value="1"/>
</dbReference>
<dbReference type="GO" id="GO:0007018">
    <property type="term" value="P:microtubule-based movement"/>
    <property type="evidence" value="ECO:0007669"/>
    <property type="project" value="InterPro"/>
</dbReference>
<feature type="compositionally biased region" description="Basic and acidic residues" evidence="13">
    <location>
        <begin position="1654"/>
        <end position="1663"/>
    </location>
</feature>
<dbReference type="Pfam" id="PF10343">
    <property type="entry name" value="Q_salvage"/>
    <property type="match status" value="1"/>
</dbReference>
<feature type="region of interest" description="Disordered" evidence="13">
    <location>
        <begin position="1697"/>
        <end position="1724"/>
    </location>
</feature>
<evidence type="ECO:0000256" key="1">
    <source>
        <dbReference type="ARBA" id="ARBA00004138"/>
    </source>
</evidence>
<dbReference type="SUPFAM" id="SSF52540">
    <property type="entry name" value="P-loop containing nucleoside triphosphate hydrolases"/>
    <property type="match status" value="1"/>
</dbReference>
<evidence type="ECO:0000256" key="3">
    <source>
        <dbReference type="ARBA" id="ARBA00022490"/>
    </source>
</evidence>
<dbReference type="PROSITE" id="PS00411">
    <property type="entry name" value="KINESIN_MOTOR_1"/>
    <property type="match status" value="1"/>
</dbReference>
<evidence type="ECO:0000256" key="10">
    <source>
        <dbReference type="ARBA" id="ARBA00023273"/>
    </source>
</evidence>
<proteinExistence type="inferred from homology"/>
<feature type="compositionally biased region" description="Basic and acidic residues" evidence="13">
    <location>
        <begin position="1412"/>
        <end position="1432"/>
    </location>
</feature>
<dbReference type="GO" id="GO:0008017">
    <property type="term" value="F:microtubule binding"/>
    <property type="evidence" value="ECO:0007669"/>
    <property type="project" value="InterPro"/>
</dbReference>
<dbReference type="SMART" id="SM00129">
    <property type="entry name" value="KISc"/>
    <property type="match status" value="1"/>
</dbReference>
<feature type="region of interest" description="Disordered" evidence="13">
    <location>
        <begin position="1575"/>
        <end position="1636"/>
    </location>
</feature>
<feature type="coiled-coil region" evidence="12">
    <location>
        <begin position="1166"/>
        <end position="1196"/>
    </location>
</feature>
<evidence type="ECO:0000256" key="2">
    <source>
        <dbReference type="ARBA" id="ARBA00004245"/>
    </source>
</evidence>
<keyword evidence="4 11" id="KW-0547">Nucleotide-binding</keyword>
<reference evidence="15 16" key="1">
    <citation type="submission" date="2020-12" db="EMBL/GenBank/DDBJ databases">
        <title>De novo assembly of Tibetan sheep genome.</title>
        <authorList>
            <person name="Li X."/>
        </authorList>
    </citation>
    <scope>NUCLEOTIDE SEQUENCE [LARGE SCALE GENOMIC DNA]</scope>
    <source>
        <tissue evidence="15">Heart</tissue>
    </source>
</reference>
<feature type="coiled-coil region" evidence="12">
    <location>
        <begin position="1342"/>
        <end position="1376"/>
    </location>
</feature>
<keyword evidence="3" id="KW-0963">Cytoplasm</keyword>
<dbReference type="GO" id="GO:0003777">
    <property type="term" value="F:microtubule motor activity"/>
    <property type="evidence" value="ECO:0007669"/>
    <property type="project" value="InterPro"/>
</dbReference>
<evidence type="ECO:0000256" key="7">
    <source>
        <dbReference type="ARBA" id="ARBA00023069"/>
    </source>
</evidence>
<comment type="subcellular location">
    <subcellularLocation>
        <location evidence="1">Cell projection</location>
        <location evidence="1">Cilium</location>
    </subcellularLocation>
    <subcellularLocation>
        <location evidence="2">Cytoplasm</location>
        <location evidence="2">Cytoskeleton</location>
    </subcellularLocation>
</comment>
<feature type="coiled-coil region" evidence="12">
    <location>
        <begin position="1071"/>
        <end position="1115"/>
    </location>
</feature>
<comment type="caution">
    <text evidence="15">The sequence shown here is derived from an EMBL/GenBank/DDBJ whole genome shotgun (WGS) entry which is preliminary data.</text>
</comment>
<dbReference type="GO" id="GO:0005875">
    <property type="term" value="C:microtubule associated complex"/>
    <property type="evidence" value="ECO:0007669"/>
    <property type="project" value="TreeGrafter"/>
</dbReference>
<dbReference type="InterPro" id="IPR001752">
    <property type="entry name" value="Kinesin_motor_dom"/>
</dbReference>
<dbReference type="InterPro" id="IPR026109">
    <property type="entry name" value="GKAP1"/>
</dbReference>
<feature type="compositionally biased region" description="Polar residues" evidence="13">
    <location>
        <begin position="1591"/>
        <end position="1600"/>
    </location>
</feature>
<dbReference type="GO" id="GO:0007165">
    <property type="term" value="P:signal transduction"/>
    <property type="evidence" value="ECO:0007669"/>
    <property type="project" value="InterPro"/>
</dbReference>
<dbReference type="Pfam" id="PF00225">
    <property type="entry name" value="Kinesin"/>
    <property type="match status" value="1"/>
</dbReference>
<evidence type="ECO:0000256" key="12">
    <source>
        <dbReference type="SAM" id="Coils"/>
    </source>
</evidence>
<keyword evidence="8 11" id="KW-0505">Motor protein</keyword>
<evidence type="ECO:0000256" key="11">
    <source>
        <dbReference type="PROSITE-ProRule" id="PRU00283"/>
    </source>
</evidence>
<dbReference type="GO" id="GO:0005524">
    <property type="term" value="F:ATP binding"/>
    <property type="evidence" value="ECO:0007669"/>
    <property type="project" value="UniProtKB-UniRule"/>
</dbReference>
<feature type="coiled-coil region" evidence="12">
    <location>
        <begin position="866"/>
        <end position="1040"/>
    </location>
</feature>
<feature type="binding site" evidence="11">
    <location>
        <begin position="243"/>
        <end position="250"/>
    </location>
    <ligand>
        <name>ATP</name>
        <dbReference type="ChEBI" id="CHEBI:30616"/>
    </ligand>
</feature>
<evidence type="ECO:0000259" key="14">
    <source>
        <dbReference type="PROSITE" id="PS50067"/>
    </source>
</evidence>
<dbReference type="InterPro" id="IPR036961">
    <property type="entry name" value="Kinesin_motor_dom_sf"/>
</dbReference>
<dbReference type="GO" id="GO:0005929">
    <property type="term" value="C:cilium"/>
    <property type="evidence" value="ECO:0007669"/>
    <property type="project" value="UniProtKB-SubCell"/>
</dbReference>
<sequence>MDRLLTPRESAKFIAENSRDVFIDDGGVRRVAELLLAKATGPELRIGGWKAIHELNPRGTDEAAVNWVFVTDTLNFSFWSESDEHKCLVGFGGKTYSGYWSLCAAINRALDEGIPITSASYYATVTLDEVRHILRSDTDVPMPLIEERHRILNETGKILLEKFGGSFLNCVQKSDKSAQKLLHLVVENFPSYRDVTQFELSYIGIKPALIDFALEDDEVYNTCIKPLVLSLIEGYNATVFAYGQTGSGKTYTIGGGHVASVVEGQKGIIPRAIQEIFQNISGKPSIDFNIKVSYIEVYKEDLRDLLELETSVKDLHIREDEKGNTVIVGAKECQVESADEVMSLLEMGNAARHTGTTQMNEHSSRSHAIFTISLCQVDKNRKAAEDGSWHSHRHIVSKFHFVDLAGSERVTKTGNTGERFKESIQINSGLLALGNVISALGDPRKKSSHIPYRDAKITRLLKDSLGGSAKTVMITCVSPSSSDFDESLNSLKYANRARNIRNKPTLNFSPESDRMDEMEFEIKLLREALQSQQASSSQTSQIHQEGTPDKNKIHSLEEQVTQLQGECLGYQNCLEEAFTFLVDLKDSVRLNEKQQHKLQEWFNMTQEVTLFRGHRAVGNLEEGPQHITVLQLKRELKKCQCALAADEVVFNQKDLEVKELKNQVQMMVQENKGHVVSLKEAQKVNRLQNEKIIEQQLLVDQLSDELTKLNLSMTSSVKETCGDGPDTRILEKRPYTVPFDTRLGHYIYSPARLDSRKVHTSPSVYSLDRLVAGFRTQSQMLLGHLEEQDEVLQCQFSDNSDDEESEGQEKSEIRRRSCSWIQKPGSVCSLVELNDIQDQTQKSGLENEDLKIECLQESQELNLQKLRNSELILTEAKQKMRELTINIKMKEDLIKELIKTGNDAKSVSKQYSLKVTKLEHEAEQAKVELTETEKQLQELENKDLSDVALKVKLQKEFRRKMDAAKLRIQVLQRKHQNSKKLASLSIQNEKRANELEQNVDHMKYQKVQLQKRLREENEKRKQLDAEIKRDQQKIKELQLKTEQKDLKLKAEDLDSFKMKRRKGSFGSIDQLQKLDKQKKWLDEEVEKVLNQRQELEELEEDLKKREAIVSKKEALLQEKSHLESKKLRSSQALNTDSLKISTRLSLLDQELSEKNVQLQSSTAEEKIKISEQVQALQREKDQLQRQRNSVDEKLKNGTVLSPEEEHVLFQLEEGIEALEAAIEYKNESIQSRQNLLRASFQNLSHSEANVLERLICLSPVEIRAVLFRYFNKVVNLREVERKLKLQNEEIKMKVLERDNVVRELESALEHLKFQCDRRLILQQKEHEQKMQLLLHHFKERDGEGIVETLKNYEDKIQQLERDLYFYKKTSRDLKKKLKELIGEAFRRQLVPSENHDAGDGVQNPEKAGLASEELKWASRTESMKLSGRERQLDSSTSSLRTQPNPQKLWEDGPELPPTYSSVAPTSGHLLSNEDKTEIDENQFTKSNSRPSSQIQPVRNVGQLHGVTPVKLCRKELRQISALELSLRRSNLGAGVGSMTADSLEVARKVLKPLLCQSSVSPSPVSFSFVLCEMDSGSGSDSEPGKGKGRNTGKSQTNKSTTNEKKREKRRKKKEQQQSEANELRNLAFKKIPQKSSHTICNAQHELSLPNPVQKDSREENWQEWRQRDEQLTSEMFEADLEKALLLSKLEYEEHKKEYENAENASTQSKVMNKKDKRKTHQGKDKPLTISLKEFQSEDHISKKTEELSSSQTLSHDGGFFNRLEDDVHKILTREKRREQLTEYNGTDNYTAHEHNQALVLKDGRIERLKLELERKDAEIQKLKNVIAQWEAKYKEVKARNAQLLKMLQEGEMKDKAEILLQVDESQSIKNELTIQVTSLHAALEQERSKVKVLQAELAKYQGGRKGKRNSESDQCR</sequence>
<dbReference type="PANTHER" id="PTHR47969:SF30">
    <property type="entry name" value="KINESIN FAMILY MEMBER 27"/>
    <property type="match status" value="1"/>
</dbReference>
<organism evidence="15 16">
    <name type="scientific">Ovis aries</name>
    <name type="common">Sheep</name>
    <dbReference type="NCBI Taxonomy" id="9940"/>
    <lineage>
        <taxon>Eukaryota</taxon>
        <taxon>Metazoa</taxon>
        <taxon>Chordata</taxon>
        <taxon>Craniata</taxon>
        <taxon>Vertebrata</taxon>
        <taxon>Euteleostomi</taxon>
        <taxon>Mammalia</taxon>
        <taxon>Eutheria</taxon>
        <taxon>Laurasiatheria</taxon>
        <taxon>Artiodactyla</taxon>
        <taxon>Ruminantia</taxon>
        <taxon>Pecora</taxon>
        <taxon>Bovidae</taxon>
        <taxon>Caprinae</taxon>
        <taxon>Ovis</taxon>
    </lineage>
</organism>
<dbReference type="PROSITE" id="PS50067">
    <property type="entry name" value="KINESIN_MOTOR_2"/>
    <property type="match status" value="1"/>
</dbReference>
<dbReference type="GO" id="GO:0051231">
    <property type="term" value="P:spindle elongation"/>
    <property type="evidence" value="ECO:0007669"/>
    <property type="project" value="TreeGrafter"/>
</dbReference>
<evidence type="ECO:0000256" key="13">
    <source>
        <dbReference type="SAM" id="MobiDB-lite"/>
    </source>
</evidence>
<evidence type="ECO:0000256" key="6">
    <source>
        <dbReference type="ARBA" id="ARBA00023054"/>
    </source>
</evidence>
<dbReference type="InterPro" id="IPR027640">
    <property type="entry name" value="Kinesin-like_fam"/>
</dbReference>
<protein>
    <recommendedName>
        <fullName evidence="14">Kinesin motor domain-containing protein</fullName>
    </recommendedName>
</protein>